<gene>
    <name evidence="1" type="ORF">UFOPK3423_00582</name>
</gene>
<organism evidence="1">
    <name type="scientific">freshwater metagenome</name>
    <dbReference type="NCBI Taxonomy" id="449393"/>
    <lineage>
        <taxon>unclassified sequences</taxon>
        <taxon>metagenomes</taxon>
        <taxon>ecological metagenomes</taxon>
    </lineage>
</organism>
<dbReference type="InterPro" id="IPR011051">
    <property type="entry name" value="RmlC_Cupin_sf"/>
</dbReference>
<evidence type="ECO:0000313" key="1">
    <source>
        <dbReference type="EMBL" id="CAB4867923.1"/>
    </source>
</evidence>
<reference evidence="1" key="1">
    <citation type="submission" date="2020-05" db="EMBL/GenBank/DDBJ databases">
        <authorList>
            <person name="Chiriac C."/>
            <person name="Salcher M."/>
            <person name="Ghai R."/>
            <person name="Kavagutti S V."/>
        </authorList>
    </citation>
    <scope>NUCLEOTIDE SEQUENCE</scope>
</reference>
<dbReference type="AlphaFoldDB" id="A0A6J7DKY6"/>
<name>A0A6J7DKY6_9ZZZZ</name>
<dbReference type="EMBL" id="CAFBLQ010000046">
    <property type="protein sequence ID" value="CAB4867923.1"/>
    <property type="molecule type" value="Genomic_DNA"/>
</dbReference>
<dbReference type="SUPFAM" id="SSF51182">
    <property type="entry name" value="RmlC-like cupins"/>
    <property type="match status" value="1"/>
</dbReference>
<sequence length="94" mass="10199">MAVGMFRLPAGTDLRPALNGLEGNLCQCPHWGYMLKGTLRMHTADGVQEYTSGQAFYWAPGHAPEAIDDVEYVDFSPAAELHAVLDHVKGQPSA</sequence>
<protein>
    <submittedName>
        <fullName evidence="1">Unannotated protein</fullName>
    </submittedName>
</protein>
<accession>A0A6J7DKY6</accession>
<proteinExistence type="predicted"/>